<dbReference type="PROSITE" id="PS50234">
    <property type="entry name" value="VWFA"/>
    <property type="match status" value="1"/>
</dbReference>
<sequence>SSGNQGTVTGTSELDTTAPSLTVDAESGSDATPSISGTSDEEGATVTVVITDANGVKQELEATVTDGEWSVDVPAALADGDYTVTATVADAAGNSTDADTTGNIDTTAPGETAGDGNSIAFTDSLINANESTGVELTGAVENGATIDSIIITDADDNEVVVPAAAINVDADGNITISGLDLSELADGELTVTMSVTDSAGNNGNVEGTTTLATELPTIGGLNASGEMTVAEAFISGGTRQGQGQPTGQGSFTISSGAYTSVASITLAGATLTMTQLLNANANPVTINTDEGSFTVTGYDSATGEVSYSYTLSQAQQHGAADNMQLNHTVTVTDTAGQTTNGNLVINVTDDEPLSFNPEIAEVEDGFIASLNINAGADGIADIRFTVTAGEQIFDVDGNPILYTDGTTSGGTLYFTYAQDASGNLDDSILIAENSDGSEIFRITLNQADGTYSIDITDGVTLYTQDTIALQAEEFEPVTSIIEDDDYDMLAVNVDANEGDEVLLFSGHFAPNNKRFDIELDNDNGITIDSSSDSNSRELIRADFIDNMAAGSMLDIVRYRQTVNVDKQQSNIAISVFSNVNQNDIGDKNGGDQIDLTLANIRVYDEQGADITDSMDIRIDDGRIEIKGMLDGYSFEVLSDSPFQALQVESIDANGFTLGDFSFAEELSYEEIALLLGIEVEDLDGDVVASQLPIGDIEGINFKVGGNEDSSIEGTEGDDIILGDRGGFNTIVEPGTNYNVSIMLDTSGSMGYGSGVYDNAGDELSRLDIAKDALTNLLTQLAGHDGIINVQIVGFDKFADEAITINNLSQSTLPLLLTKVEALIANGGTNYSAAFAEAIDWFNDLSDSQHAGSFENVSYFLTDGEPTYVTLNDSTYGYGSGTSSWLFQKTVDSFKDLSELASVNAIGLGKDLPNWMLDYFDNTANQILNGSYGTFGDATIVTDAEQLQAALTGGDTERVLGEAGTNTIEGGAGKDVIFANGVNSDHLSWTDGAGNTFSAGSHDGLGLTGLREYLRWEVNAGEAPSDQQVMNYIRSNWLQLAEGRADDQGGNNIIDAGSGDDVIIGGNQTDIIRGGEGNDIMQGGDGSDVFVFDTNDAGTIGLHAEDVITDFTLANETGAKDVLDLSGLLDGENASNIGDYIVAEDDGQGNTVLYINSQGELNGHDNADQVVTLQDAAMAEGQSSEGFIEQLLSDGQLLIDSGSSASQAQHSSNPLDEELGSNSIKHD</sequence>
<dbReference type="InterPro" id="IPR019960">
    <property type="entry name" value="T1SS_VCA0849"/>
</dbReference>
<dbReference type="Proteomes" id="UP000287908">
    <property type="component" value="Unassembled WGS sequence"/>
</dbReference>
<dbReference type="Pfam" id="PF19077">
    <property type="entry name" value="Big_13"/>
    <property type="match status" value="1"/>
</dbReference>
<dbReference type="Gene3D" id="2.150.10.10">
    <property type="entry name" value="Serralysin-like metalloprotease, C-terminal"/>
    <property type="match status" value="1"/>
</dbReference>
<evidence type="ECO:0000259" key="3">
    <source>
        <dbReference type="PROSITE" id="PS50234"/>
    </source>
</evidence>
<evidence type="ECO:0000256" key="2">
    <source>
        <dbReference type="SAM" id="MobiDB-lite"/>
    </source>
</evidence>
<gene>
    <name evidence="4" type="ORF">CWI81_00005</name>
</gene>
<feature type="domain" description="VWFA" evidence="3">
    <location>
        <begin position="738"/>
        <end position="958"/>
    </location>
</feature>
<dbReference type="PANTHER" id="PTHR10166">
    <property type="entry name" value="VOLTAGE-DEPENDENT CALCIUM CHANNEL SUBUNIT ALPHA-2/DELTA-RELATED"/>
    <property type="match status" value="1"/>
</dbReference>
<dbReference type="AlphaFoldDB" id="A0A432ZG76"/>
<dbReference type="CDD" id="cd00198">
    <property type="entry name" value="vWFA"/>
    <property type="match status" value="1"/>
</dbReference>
<accession>A0A432ZG76</accession>
<dbReference type="Pfam" id="PF12245">
    <property type="entry name" value="Big_3_2"/>
    <property type="match status" value="1"/>
</dbReference>
<dbReference type="NCBIfam" id="NF033510">
    <property type="entry name" value="Ca_tandemer"/>
    <property type="match status" value="1"/>
</dbReference>
<evidence type="ECO:0000313" key="4">
    <source>
        <dbReference type="EMBL" id="RUO76931.1"/>
    </source>
</evidence>
<dbReference type="InterPro" id="IPR051173">
    <property type="entry name" value="Ca_channel_alpha-2/delta"/>
</dbReference>
<keyword evidence="1" id="KW-0106">Calcium</keyword>
<organism evidence="4 5">
    <name type="scientific">Idiomarina seosinensis</name>
    <dbReference type="NCBI Taxonomy" id="281739"/>
    <lineage>
        <taxon>Bacteria</taxon>
        <taxon>Pseudomonadati</taxon>
        <taxon>Pseudomonadota</taxon>
        <taxon>Gammaproteobacteria</taxon>
        <taxon>Alteromonadales</taxon>
        <taxon>Idiomarinaceae</taxon>
        <taxon>Idiomarina</taxon>
    </lineage>
</organism>
<feature type="non-terminal residue" evidence="4">
    <location>
        <position position="1"/>
    </location>
</feature>
<name>A0A432ZG76_9GAMM</name>
<dbReference type="InterPro" id="IPR001343">
    <property type="entry name" value="Hemolysn_Ca-bd"/>
</dbReference>
<dbReference type="EMBL" id="PIQF01000001">
    <property type="protein sequence ID" value="RUO76931.1"/>
    <property type="molecule type" value="Genomic_DNA"/>
</dbReference>
<dbReference type="InterPro" id="IPR044016">
    <property type="entry name" value="Big_13"/>
</dbReference>
<evidence type="ECO:0000256" key="1">
    <source>
        <dbReference type="ARBA" id="ARBA00022837"/>
    </source>
</evidence>
<dbReference type="Gene3D" id="3.40.50.410">
    <property type="entry name" value="von Willebrand factor, type A domain"/>
    <property type="match status" value="1"/>
</dbReference>
<keyword evidence="5" id="KW-1185">Reference proteome</keyword>
<dbReference type="PANTHER" id="PTHR10166:SF37">
    <property type="entry name" value="STOLID, ISOFORM H"/>
    <property type="match status" value="1"/>
</dbReference>
<dbReference type="InterPro" id="IPR022038">
    <property type="entry name" value="Ig-like_bact"/>
</dbReference>
<dbReference type="RefSeq" id="WP_126783201.1">
    <property type="nucleotide sequence ID" value="NZ_PIQF01000001.1"/>
</dbReference>
<proteinExistence type="predicted"/>
<dbReference type="GO" id="GO:0005891">
    <property type="term" value="C:voltage-gated calcium channel complex"/>
    <property type="evidence" value="ECO:0007669"/>
    <property type="project" value="TreeGrafter"/>
</dbReference>
<feature type="region of interest" description="Disordered" evidence="2">
    <location>
        <begin position="1201"/>
        <end position="1226"/>
    </location>
</feature>
<feature type="compositionally biased region" description="Low complexity" evidence="2">
    <location>
        <begin position="1201"/>
        <end position="1211"/>
    </location>
</feature>
<dbReference type="PRINTS" id="PR00313">
    <property type="entry name" value="CABNDNGRPT"/>
</dbReference>
<evidence type="ECO:0000313" key="5">
    <source>
        <dbReference type="Proteomes" id="UP000287908"/>
    </source>
</evidence>
<dbReference type="NCBIfam" id="TIGR03661">
    <property type="entry name" value="T1SS_VCA0849"/>
    <property type="match status" value="1"/>
</dbReference>
<dbReference type="Gene3D" id="2.60.40.10">
    <property type="entry name" value="Immunoglobulins"/>
    <property type="match status" value="2"/>
</dbReference>
<feature type="region of interest" description="Disordered" evidence="2">
    <location>
        <begin position="1"/>
        <end position="44"/>
    </location>
</feature>
<protein>
    <recommendedName>
        <fullName evidence="3">VWFA domain-containing protein</fullName>
    </recommendedName>
</protein>
<dbReference type="SUPFAM" id="SSF53300">
    <property type="entry name" value="vWA-like"/>
    <property type="match status" value="1"/>
</dbReference>
<dbReference type="GO" id="GO:0005245">
    <property type="term" value="F:voltage-gated calcium channel activity"/>
    <property type="evidence" value="ECO:0007669"/>
    <property type="project" value="TreeGrafter"/>
</dbReference>
<reference evidence="4 5" key="1">
    <citation type="journal article" date="2011" name="Front. Microbiol.">
        <title>Genomic signatures of strain selection and enhancement in Bacillus atrophaeus var. globigii, a historical biowarfare simulant.</title>
        <authorList>
            <person name="Gibbons H.S."/>
            <person name="Broomall S.M."/>
            <person name="McNew L.A."/>
            <person name="Daligault H."/>
            <person name="Chapman C."/>
            <person name="Bruce D."/>
            <person name="Karavis M."/>
            <person name="Krepps M."/>
            <person name="McGregor P.A."/>
            <person name="Hong C."/>
            <person name="Park K.H."/>
            <person name="Akmal A."/>
            <person name="Feldman A."/>
            <person name="Lin J.S."/>
            <person name="Chang W.E."/>
            <person name="Higgs B.W."/>
            <person name="Demirev P."/>
            <person name="Lindquist J."/>
            <person name="Liem A."/>
            <person name="Fochler E."/>
            <person name="Read T.D."/>
            <person name="Tapia R."/>
            <person name="Johnson S."/>
            <person name="Bishop-Lilly K.A."/>
            <person name="Detter C."/>
            <person name="Han C."/>
            <person name="Sozhamannan S."/>
            <person name="Rosenzweig C.N."/>
            <person name="Skowronski E.W."/>
        </authorList>
    </citation>
    <scope>NUCLEOTIDE SEQUENCE [LARGE SCALE GENOMIC DNA]</scope>
    <source>
        <strain evidence="4 5">CL-SP19</strain>
    </source>
</reference>
<dbReference type="SMART" id="SM00327">
    <property type="entry name" value="VWA"/>
    <property type="match status" value="1"/>
</dbReference>
<dbReference type="Pfam" id="PF13519">
    <property type="entry name" value="VWA_2"/>
    <property type="match status" value="1"/>
</dbReference>
<dbReference type="InterPro" id="IPR011049">
    <property type="entry name" value="Serralysin-like_metalloprot_C"/>
</dbReference>
<dbReference type="OrthoDB" id="8481600at2"/>
<feature type="compositionally biased region" description="Polar residues" evidence="2">
    <location>
        <begin position="1"/>
        <end position="20"/>
    </location>
</feature>
<dbReference type="GO" id="GO:0005509">
    <property type="term" value="F:calcium ion binding"/>
    <property type="evidence" value="ECO:0007669"/>
    <property type="project" value="InterPro"/>
</dbReference>
<dbReference type="InterPro" id="IPR036465">
    <property type="entry name" value="vWFA_dom_sf"/>
</dbReference>
<comment type="caution">
    <text evidence="4">The sequence shown here is derived from an EMBL/GenBank/DDBJ whole genome shotgun (WGS) entry which is preliminary data.</text>
</comment>
<dbReference type="SUPFAM" id="SSF51120">
    <property type="entry name" value="beta-Roll"/>
    <property type="match status" value="1"/>
</dbReference>
<dbReference type="Pfam" id="PF00353">
    <property type="entry name" value="HemolysinCabind"/>
    <property type="match status" value="3"/>
</dbReference>
<dbReference type="InterPro" id="IPR013783">
    <property type="entry name" value="Ig-like_fold"/>
</dbReference>
<dbReference type="InterPro" id="IPR002035">
    <property type="entry name" value="VWF_A"/>
</dbReference>
<feature type="compositionally biased region" description="Polar residues" evidence="2">
    <location>
        <begin position="29"/>
        <end position="38"/>
    </location>
</feature>